<evidence type="ECO:0000256" key="1">
    <source>
        <dbReference type="SAM" id="Phobius"/>
    </source>
</evidence>
<dbReference type="STRING" id="1445510.YC6258_00002"/>
<dbReference type="OrthoDB" id="6098773at2"/>
<protein>
    <submittedName>
        <fullName evidence="2">Uncharacterized protein</fullName>
    </submittedName>
</protein>
<gene>
    <name evidence="2" type="ORF">YC6258_00002</name>
</gene>
<evidence type="ECO:0000313" key="3">
    <source>
        <dbReference type="Proteomes" id="UP000032266"/>
    </source>
</evidence>
<sequence length="195" mass="21800">MHTYIPDEKDCITITPGLETAPADSDFDTYKLKKDPRGAIPTEPLAIPCDGYHLGYFSTAGSKLKLGGVDTGLFSLVGIILFAVIIVGLKEGNNAFPWLNNEYGGVMWLFWSLGILFLFLGLWVRQLAKKDGFSYIIFSREYGTVTFPKVATDESLTVPFKDVELSAFRTIHTMGTHQWHTIIRTNTCRPWTTPS</sequence>
<feature type="transmembrane region" description="Helical" evidence="1">
    <location>
        <begin position="105"/>
        <end position="124"/>
    </location>
</feature>
<dbReference type="Proteomes" id="UP000032266">
    <property type="component" value="Chromosome"/>
</dbReference>
<evidence type="ECO:0000313" key="2">
    <source>
        <dbReference type="EMBL" id="AJQ92058.1"/>
    </source>
</evidence>
<dbReference type="AlphaFoldDB" id="A0A0C5VF68"/>
<proteinExistence type="predicted"/>
<organism evidence="2 3">
    <name type="scientific">Gynuella sunshinyii YC6258</name>
    <dbReference type="NCBI Taxonomy" id="1445510"/>
    <lineage>
        <taxon>Bacteria</taxon>
        <taxon>Pseudomonadati</taxon>
        <taxon>Pseudomonadota</taxon>
        <taxon>Gammaproteobacteria</taxon>
        <taxon>Oceanospirillales</taxon>
        <taxon>Saccharospirillaceae</taxon>
        <taxon>Gynuella</taxon>
    </lineage>
</organism>
<dbReference type="EMBL" id="CP007142">
    <property type="protein sequence ID" value="AJQ92058.1"/>
    <property type="molecule type" value="Genomic_DNA"/>
</dbReference>
<reference evidence="2 3" key="1">
    <citation type="submission" date="2014-01" db="EMBL/GenBank/DDBJ databases">
        <title>Full genme sequencing of cellulolytic bacterium Gynuella sunshinyii YC6258T gen. nov., sp. nov.</title>
        <authorList>
            <person name="Khan H."/>
            <person name="Chung E.J."/>
            <person name="Chung Y.R."/>
        </authorList>
    </citation>
    <scope>NUCLEOTIDE SEQUENCE [LARGE SCALE GENOMIC DNA]</scope>
    <source>
        <strain evidence="2 3">YC6258</strain>
    </source>
</reference>
<keyword evidence="3" id="KW-1185">Reference proteome</keyword>
<feature type="transmembrane region" description="Helical" evidence="1">
    <location>
        <begin position="71"/>
        <end position="89"/>
    </location>
</feature>
<keyword evidence="1" id="KW-0812">Transmembrane</keyword>
<name>A0A0C5VF68_9GAMM</name>
<dbReference type="HOGENOM" id="CLU_094915_0_0_6"/>
<accession>A0A0C5VF68</accession>
<dbReference type="RefSeq" id="WP_044615232.1">
    <property type="nucleotide sequence ID" value="NZ_CP007142.1"/>
</dbReference>
<keyword evidence="1" id="KW-1133">Transmembrane helix</keyword>
<dbReference type="KEGG" id="gsn:YC6258_00002"/>
<keyword evidence="1" id="KW-0472">Membrane</keyword>